<dbReference type="CDD" id="cd07377">
    <property type="entry name" value="WHTH_GntR"/>
    <property type="match status" value="1"/>
</dbReference>
<dbReference type="Gene3D" id="1.20.120.530">
    <property type="entry name" value="GntR ligand-binding domain-like"/>
    <property type="match status" value="1"/>
</dbReference>
<keyword evidence="3" id="KW-0804">Transcription</keyword>
<dbReference type="SUPFAM" id="SSF46785">
    <property type="entry name" value="Winged helix' DNA-binding domain"/>
    <property type="match status" value="1"/>
</dbReference>
<dbReference type="RefSeq" id="WP_005610973.1">
    <property type="nucleotide sequence ID" value="NZ_CP015231.1"/>
</dbReference>
<sequence length="238" mass="26514">MTETTSLATDLELLRGTSIASLVRSKIEDEIISGLRRGGDHVTEQELTSKFRISRGPVREALRALEGQGLLEQKKNKGWFVKVLDQYEVECVFEMRAILDNGLAALLMSKNATRSWEEGLKNLKRQVADMDKAIQANDTGHYAQHNQAFHDTLLGMAGNDHLARTYRNLMGQLASHVVNSLTIGNAMKSSNAEHVEMINAISDGDEKRLRQIFTSHRVETLNRMTHVSNRSAATGKAN</sequence>
<evidence type="ECO:0000313" key="6">
    <source>
        <dbReference type="Proteomes" id="UP000013243"/>
    </source>
</evidence>
<evidence type="ECO:0000256" key="1">
    <source>
        <dbReference type="ARBA" id="ARBA00023015"/>
    </source>
</evidence>
<dbReference type="InterPro" id="IPR036388">
    <property type="entry name" value="WH-like_DNA-bd_sf"/>
</dbReference>
<keyword evidence="5" id="KW-0614">Plasmid</keyword>
<keyword evidence="2" id="KW-0238">DNA-binding</keyword>
<dbReference type="Pfam" id="PF07729">
    <property type="entry name" value="FCD"/>
    <property type="match status" value="1"/>
</dbReference>
<dbReference type="PANTHER" id="PTHR43537:SF45">
    <property type="entry name" value="GNTR FAMILY REGULATORY PROTEIN"/>
    <property type="match status" value="1"/>
</dbReference>
<dbReference type="GO" id="GO:0003700">
    <property type="term" value="F:DNA-binding transcription factor activity"/>
    <property type="evidence" value="ECO:0007669"/>
    <property type="project" value="InterPro"/>
</dbReference>
<keyword evidence="1" id="KW-0805">Transcription regulation</keyword>
<gene>
    <name evidence="5" type="ORF">K529_016490</name>
</gene>
<dbReference type="AlphaFoldDB" id="A0A1B1A764"/>
<dbReference type="InterPro" id="IPR011711">
    <property type="entry name" value="GntR_C"/>
</dbReference>
<dbReference type="GO" id="GO:0003677">
    <property type="term" value="F:DNA binding"/>
    <property type="evidence" value="ECO:0007669"/>
    <property type="project" value="UniProtKB-KW"/>
</dbReference>
<protein>
    <recommendedName>
        <fullName evidence="4">HTH gntR-type domain-containing protein</fullName>
    </recommendedName>
</protein>
<evidence type="ECO:0000259" key="4">
    <source>
        <dbReference type="PROSITE" id="PS50949"/>
    </source>
</evidence>
<organism evidence="5 6">
    <name type="scientific">Tritonibacter mobilis F1926</name>
    <dbReference type="NCBI Taxonomy" id="1265309"/>
    <lineage>
        <taxon>Bacteria</taxon>
        <taxon>Pseudomonadati</taxon>
        <taxon>Pseudomonadota</taxon>
        <taxon>Alphaproteobacteria</taxon>
        <taxon>Rhodobacterales</taxon>
        <taxon>Paracoccaceae</taxon>
        <taxon>Tritonibacter</taxon>
    </lineage>
</organism>
<dbReference type="PROSITE" id="PS50949">
    <property type="entry name" value="HTH_GNTR"/>
    <property type="match status" value="1"/>
</dbReference>
<name>A0A1B1A764_9RHOB</name>
<dbReference type="InterPro" id="IPR036390">
    <property type="entry name" value="WH_DNA-bd_sf"/>
</dbReference>
<evidence type="ECO:0000256" key="2">
    <source>
        <dbReference type="ARBA" id="ARBA00023125"/>
    </source>
</evidence>
<evidence type="ECO:0000313" key="5">
    <source>
        <dbReference type="EMBL" id="ANP42376.1"/>
    </source>
</evidence>
<dbReference type="KEGG" id="rmb:K529_016490"/>
<accession>A0A1B1A764</accession>
<dbReference type="PRINTS" id="PR00035">
    <property type="entry name" value="HTHGNTR"/>
</dbReference>
<dbReference type="SUPFAM" id="SSF48008">
    <property type="entry name" value="GntR ligand-binding domain-like"/>
    <property type="match status" value="1"/>
</dbReference>
<dbReference type="PANTHER" id="PTHR43537">
    <property type="entry name" value="TRANSCRIPTIONAL REGULATOR, GNTR FAMILY"/>
    <property type="match status" value="1"/>
</dbReference>
<dbReference type="SMART" id="SM00895">
    <property type="entry name" value="FCD"/>
    <property type="match status" value="1"/>
</dbReference>
<dbReference type="GeneID" id="28251465"/>
<dbReference type="Pfam" id="PF00392">
    <property type="entry name" value="GntR"/>
    <property type="match status" value="1"/>
</dbReference>
<evidence type="ECO:0000256" key="3">
    <source>
        <dbReference type="ARBA" id="ARBA00023163"/>
    </source>
</evidence>
<proteinExistence type="predicted"/>
<dbReference type="SMART" id="SM00345">
    <property type="entry name" value="HTH_GNTR"/>
    <property type="match status" value="1"/>
</dbReference>
<reference evidence="5 6" key="1">
    <citation type="journal article" date="2016" name="ISME J.">
        <title>Global occurrence and heterogeneity of the Roseobacter-clade species Ruegeria mobilis.</title>
        <authorList>
            <person name="Sonnenschein E."/>
            <person name="Gram L."/>
        </authorList>
    </citation>
    <scope>NUCLEOTIDE SEQUENCE [LARGE SCALE GENOMIC DNA]</scope>
    <source>
        <strain evidence="5 6">F1926</strain>
        <plasmid evidence="5 6">unnamed1</plasmid>
    </source>
</reference>
<dbReference type="EMBL" id="CP015231">
    <property type="protein sequence ID" value="ANP42376.1"/>
    <property type="molecule type" value="Genomic_DNA"/>
</dbReference>
<dbReference type="InterPro" id="IPR000524">
    <property type="entry name" value="Tscrpt_reg_HTH_GntR"/>
</dbReference>
<dbReference type="OrthoDB" id="8638122at2"/>
<geneLocation type="plasmid" evidence="5 6">
    <name>unnamed1</name>
</geneLocation>
<feature type="domain" description="HTH gntR-type" evidence="4">
    <location>
        <begin position="17"/>
        <end position="84"/>
    </location>
</feature>
<dbReference type="InterPro" id="IPR008920">
    <property type="entry name" value="TF_FadR/GntR_C"/>
</dbReference>
<dbReference type="Proteomes" id="UP000013243">
    <property type="component" value="Plasmid unnamed1"/>
</dbReference>
<dbReference type="Gene3D" id="1.10.10.10">
    <property type="entry name" value="Winged helix-like DNA-binding domain superfamily/Winged helix DNA-binding domain"/>
    <property type="match status" value="1"/>
</dbReference>